<keyword evidence="20" id="KW-1185">Reference proteome</keyword>
<reference evidence="19" key="1">
    <citation type="journal article" date="2014" name="Int. J. Syst. Evol. Microbiol.">
        <title>Complete genome sequence of Corynebacterium casei LMG S-19264T (=DSM 44701T), isolated from a smear-ripened cheese.</title>
        <authorList>
            <consortium name="US DOE Joint Genome Institute (JGI-PGF)"/>
            <person name="Walter F."/>
            <person name="Albersmeier A."/>
            <person name="Kalinowski J."/>
            <person name="Ruckert C."/>
        </authorList>
    </citation>
    <scope>NUCLEOTIDE SEQUENCE</scope>
    <source>
        <strain evidence="19">CGMCC 1.12919</strain>
    </source>
</reference>
<dbReference type="CDD" id="cd18774">
    <property type="entry name" value="PDC2_HK_sensor"/>
    <property type="match status" value="1"/>
</dbReference>
<dbReference type="InterPro" id="IPR011102">
    <property type="entry name" value="Sig_transdc_His_kinase_HWE"/>
</dbReference>
<evidence type="ECO:0000256" key="14">
    <source>
        <dbReference type="SAM" id="MobiDB-lite"/>
    </source>
</evidence>
<feature type="domain" description="PAC" evidence="17">
    <location>
        <begin position="463"/>
        <end position="514"/>
    </location>
</feature>
<evidence type="ECO:0000256" key="8">
    <source>
        <dbReference type="ARBA" id="ARBA00022679"/>
    </source>
</evidence>
<dbReference type="NCBIfam" id="TIGR00229">
    <property type="entry name" value="sensory_box"/>
    <property type="match status" value="1"/>
</dbReference>
<evidence type="ECO:0000256" key="12">
    <source>
        <dbReference type="ARBA" id="ARBA00022840"/>
    </source>
</evidence>
<dbReference type="EC" id="2.7.13.3" evidence="3"/>
<evidence type="ECO:0000256" key="6">
    <source>
        <dbReference type="ARBA" id="ARBA00022630"/>
    </source>
</evidence>
<keyword evidence="15" id="KW-1133">Transmembrane helix</keyword>
<evidence type="ECO:0000259" key="16">
    <source>
        <dbReference type="PROSITE" id="PS50112"/>
    </source>
</evidence>
<organism evidence="19 20">
    <name type="scientific">Chelatococcus reniformis</name>
    <dbReference type="NCBI Taxonomy" id="1494448"/>
    <lineage>
        <taxon>Bacteria</taxon>
        <taxon>Pseudomonadati</taxon>
        <taxon>Pseudomonadota</taxon>
        <taxon>Alphaproteobacteria</taxon>
        <taxon>Hyphomicrobiales</taxon>
        <taxon>Chelatococcaceae</taxon>
        <taxon>Chelatococcus</taxon>
    </lineage>
</organism>
<dbReference type="PROSITE" id="PS50885">
    <property type="entry name" value="HAMP"/>
    <property type="match status" value="1"/>
</dbReference>
<keyword evidence="15" id="KW-0472">Membrane</keyword>
<evidence type="ECO:0000259" key="17">
    <source>
        <dbReference type="PROSITE" id="PS50113"/>
    </source>
</evidence>
<comment type="subcellular location">
    <subcellularLocation>
        <location evidence="2">Membrane</location>
    </subcellularLocation>
</comment>
<dbReference type="Gene3D" id="3.30.565.10">
    <property type="entry name" value="Histidine kinase-like ATPase, C-terminal domain"/>
    <property type="match status" value="1"/>
</dbReference>
<dbReference type="AlphaFoldDB" id="A0A916UB07"/>
<comment type="catalytic activity">
    <reaction evidence="1">
        <text>ATP + protein L-histidine = ADP + protein N-phospho-L-histidine.</text>
        <dbReference type="EC" id="2.7.13.3"/>
    </reaction>
</comment>
<dbReference type="SUPFAM" id="SSF55785">
    <property type="entry name" value="PYP-like sensor domain (PAS domain)"/>
    <property type="match status" value="1"/>
</dbReference>
<dbReference type="GO" id="GO:0005524">
    <property type="term" value="F:ATP binding"/>
    <property type="evidence" value="ECO:0007669"/>
    <property type="project" value="UniProtKB-KW"/>
</dbReference>
<dbReference type="Proteomes" id="UP000637002">
    <property type="component" value="Unassembled WGS sequence"/>
</dbReference>
<keyword evidence="9" id="KW-0677">Repeat</keyword>
<dbReference type="InterPro" id="IPR003660">
    <property type="entry name" value="HAMP_dom"/>
</dbReference>
<dbReference type="GO" id="GO:0016020">
    <property type="term" value="C:membrane"/>
    <property type="evidence" value="ECO:0007669"/>
    <property type="project" value="UniProtKB-SubCell"/>
</dbReference>
<dbReference type="Gene3D" id="3.30.450.20">
    <property type="entry name" value="PAS domain"/>
    <property type="match status" value="1"/>
</dbReference>
<dbReference type="PANTHER" id="PTHR41523:SF7">
    <property type="entry name" value="HISTIDINE KINASE"/>
    <property type="match status" value="1"/>
</dbReference>
<reference evidence="19" key="2">
    <citation type="submission" date="2020-09" db="EMBL/GenBank/DDBJ databases">
        <authorList>
            <person name="Sun Q."/>
            <person name="Zhou Y."/>
        </authorList>
    </citation>
    <scope>NUCLEOTIDE SEQUENCE</scope>
    <source>
        <strain evidence="19">CGMCC 1.12919</strain>
    </source>
</reference>
<dbReference type="PANTHER" id="PTHR41523">
    <property type="entry name" value="TWO-COMPONENT SYSTEM SENSOR PROTEIN"/>
    <property type="match status" value="1"/>
</dbReference>
<evidence type="ECO:0000256" key="13">
    <source>
        <dbReference type="ARBA" id="ARBA00023026"/>
    </source>
</evidence>
<dbReference type="PROSITE" id="PS50112">
    <property type="entry name" value="PAS"/>
    <property type="match status" value="1"/>
</dbReference>
<evidence type="ECO:0000256" key="2">
    <source>
        <dbReference type="ARBA" id="ARBA00004370"/>
    </source>
</evidence>
<feature type="transmembrane region" description="Helical" evidence="15">
    <location>
        <begin position="39"/>
        <end position="62"/>
    </location>
</feature>
<keyword evidence="8" id="KW-0808">Transferase</keyword>
<dbReference type="GO" id="GO:0004673">
    <property type="term" value="F:protein histidine kinase activity"/>
    <property type="evidence" value="ECO:0007669"/>
    <property type="project" value="UniProtKB-EC"/>
</dbReference>
<keyword evidence="11" id="KW-0418">Kinase</keyword>
<evidence type="ECO:0000313" key="20">
    <source>
        <dbReference type="Proteomes" id="UP000637002"/>
    </source>
</evidence>
<gene>
    <name evidence="19" type="ORF">GCM10010994_26780</name>
</gene>
<feature type="transmembrane region" description="Helical" evidence="15">
    <location>
        <begin position="304"/>
        <end position="325"/>
    </location>
</feature>
<keyword evidence="12" id="KW-0067">ATP-binding</keyword>
<sequence>MNESQPDSSAGHEDDGRLRPRRRRGRAPRQKSTSFRRRLLLLVLALTVPALALAAGGFYSAYITQRRATETLLTRTTRALALSVDRDLAVAEASLRTLALSRQLVDGDLRAFHELAARAAPLEGAWLVLSDPAGTPLLSSKQSFGEPVAPDLTPVEAAQLAQTQAAELAFGELMPTPGLWIVKVHLPVLAGGKVAYILSALIPPQTFERLMGEQGLFQSSWVAAVLDDAGRVVMRSRGGDDFVGRPASESLRLALGSQLEGAVTATALDGVPVRSFFSRTPRYGWYFVIGYPLSELSGSLLRSLAWFGALALAIGFGLTYAAFLLRSLLVSVRRLRATAGALGAGTQMALEPTGVAEFDAVERAFADTAGQLHMRNAERDRVLSLLRENEQRLEFALEAGELGTWAFDPRHGVLTGSDRARTIVGLPVDRGLTLKDLSAAVHPDDRDCLQAAIERAMVSRGPFAMDLRVVWPDRSVHWVDVRGLPMARGGAPPLLTGMVQDITERKTAEQRQQLLVSELNHRVKNSLATVQSIAMLTRRSDDRSEDAWDAFERRLIGLAKTHDLLTAESWNGASLASVLANELAPYQDVNSARVTLTGEPTRLNARATLTLGLCVHELATNAAKYGALSVPTGRVDVAWREVESDAGAMLVIDWHESGGPPVAQPTRQGFGSKLLERGLRRELAAEIALDYAAAGLRCTIRLPLVRVMAAARSGEPAAAEARPGGV</sequence>
<keyword evidence="5" id="KW-0597">Phosphoprotein</keyword>
<evidence type="ECO:0000256" key="4">
    <source>
        <dbReference type="ARBA" id="ARBA00021740"/>
    </source>
</evidence>
<evidence type="ECO:0000313" key="19">
    <source>
        <dbReference type="EMBL" id="GGC66852.1"/>
    </source>
</evidence>
<evidence type="ECO:0000256" key="5">
    <source>
        <dbReference type="ARBA" id="ARBA00022553"/>
    </source>
</evidence>
<dbReference type="PROSITE" id="PS50113">
    <property type="entry name" value="PAC"/>
    <property type="match status" value="1"/>
</dbReference>
<keyword evidence="7" id="KW-0288">FMN</keyword>
<keyword evidence="15" id="KW-0812">Transmembrane</keyword>
<evidence type="ECO:0000256" key="15">
    <source>
        <dbReference type="SAM" id="Phobius"/>
    </source>
</evidence>
<keyword evidence="6" id="KW-0285">Flavoprotein</keyword>
<evidence type="ECO:0000259" key="18">
    <source>
        <dbReference type="PROSITE" id="PS50885"/>
    </source>
</evidence>
<proteinExistence type="predicted"/>
<comment type="caution">
    <text evidence="19">The sequence shown here is derived from an EMBL/GenBank/DDBJ whole genome shotgun (WGS) entry which is preliminary data.</text>
</comment>
<dbReference type="InterPro" id="IPR000014">
    <property type="entry name" value="PAS"/>
</dbReference>
<keyword evidence="13" id="KW-0843">Virulence</keyword>
<keyword evidence="10" id="KW-0547">Nucleotide-binding</keyword>
<feature type="region of interest" description="Disordered" evidence="14">
    <location>
        <begin position="1"/>
        <end position="31"/>
    </location>
</feature>
<dbReference type="Gene3D" id="2.10.70.100">
    <property type="match status" value="1"/>
</dbReference>
<dbReference type="InterPro" id="IPR035965">
    <property type="entry name" value="PAS-like_dom_sf"/>
</dbReference>
<dbReference type="GO" id="GO:0007165">
    <property type="term" value="P:signal transduction"/>
    <property type="evidence" value="ECO:0007669"/>
    <property type="project" value="InterPro"/>
</dbReference>
<accession>A0A916UB07</accession>
<evidence type="ECO:0000256" key="1">
    <source>
        <dbReference type="ARBA" id="ARBA00000085"/>
    </source>
</evidence>
<dbReference type="Pfam" id="PF08447">
    <property type="entry name" value="PAS_3"/>
    <property type="match status" value="1"/>
</dbReference>
<name>A0A916UB07_9HYPH</name>
<dbReference type="EMBL" id="BMGG01000004">
    <property type="protein sequence ID" value="GGC66852.1"/>
    <property type="molecule type" value="Genomic_DNA"/>
</dbReference>
<evidence type="ECO:0000256" key="11">
    <source>
        <dbReference type="ARBA" id="ARBA00022777"/>
    </source>
</evidence>
<dbReference type="SMART" id="SM00911">
    <property type="entry name" value="HWE_HK"/>
    <property type="match status" value="1"/>
</dbReference>
<evidence type="ECO:0000256" key="7">
    <source>
        <dbReference type="ARBA" id="ARBA00022643"/>
    </source>
</evidence>
<feature type="domain" description="PAS" evidence="16">
    <location>
        <begin position="389"/>
        <end position="460"/>
    </location>
</feature>
<feature type="domain" description="HAMP" evidence="18">
    <location>
        <begin position="326"/>
        <end position="377"/>
    </location>
</feature>
<dbReference type="RefSeq" id="WP_188609656.1">
    <property type="nucleotide sequence ID" value="NZ_BMGG01000004.1"/>
</dbReference>
<evidence type="ECO:0000256" key="10">
    <source>
        <dbReference type="ARBA" id="ARBA00022741"/>
    </source>
</evidence>
<protein>
    <recommendedName>
        <fullName evidence="4">Blue-light-activated histidine kinase</fullName>
        <ecNumber evidence="3">2.7.13.3</ecNumber>
    </recommendedName>
</protein>
<dbReference type="CDD" id="cd00130">
    <property type="entry name" value="PAS"/>
    <property type="match status" value="1"/>
</dbReference>
<evidence type="ECO:0000256" key="3">
    <source>
        <dbReference type="ARBA" id="ARBA00012438"/>
    </source>
</evidence>
<dbReference type="Pfam" id="PF07536">
    <property type="entry name" value="HWE_HK"/>
    <property type="match status" value="1"/>
</dbReference>
<feature type="compositionally biased region" description="Basic residues" evidence="14">
    <location>
        <begin position="19"/>
        <end position="31"/>
    </location>
</feature>
<dbReference type="InterPro" id="IPR036890">
    <property type="entry name" value="HATPase_C_sf"/>
</dbReference>
<dbReference type="InterPro" id="IPR000700">
    <property type="entry name" value="PAS-assoc_C"/>
</dbReference>
<dbReference type="InterPro" id="IPR013655">
    <property type="entry name" value="PAS_fold_3"/>
</dbReference>
<evidence type="ECO:0000256" key="9">
    <source>
        <dbReference type="ARBA" id="ARBA00022737"/>
    </source>
</evidence>